<keyword evidence="2" id="KW-1185">Reference proteome</keyword>
<dbReference type="AlphaFoldDB" id="W4LLS1"/>
<name>W4LLS1_ENTF1</name>
<dbReference type="Proteomes" id="UP000019141">
    <property type="component" value="Unassembled WGS sequence"/>
</dbReference>
<protein>
    <submittedName>
        <fullName evidence="1">Uncharacterized protein</fullName>
    </submittedName>
</protein>
<gene>
    <name evidence="1" type="ORF">ETSY1_17235</name>
</gene>
<comment type="caution">
    <text evidence="1">The sequence shown here is derived from an EMBL/GenBank/DDBJ whole genome shotgun (WGS) entry which is preliminary data.</text>
</comment>
<evidence type="ECO:0000313" key="1">
    <source>
        <dbReference type="EMBL" id="ETW98844.1"/>
    </source>
</evidence>
<dbReference type="EMBL" id="AZHW01000514">
    <property type="protein sequence ID" value="ETW98844.1"/>
    <property type="molecule type" value="Genomic_DNA"/>
</dbReference>
<accession>W4LLS1</accession>
<dbReference type="HOGENOM" id="CLU_1248747_0_0_7"/>
<sequence>MHIGLISDHTLTHSSQQQVIRQCASALTSLNRFDVHWLLSTDTIAALVRDSALQPADARDLPPTCRYVIPYTLYRLDSIWLIGLEPAFWQDTALHTRLFTFLCLLHREQPFAVLQAWGALSTLYLTVYAANFLHLPGTVFYTRSCLQDGPQQSFLWQWVARHTAMAFTGHTADRAHALRHSPLQPEQIQVFDPEQPGALAVLERNFHDIAKKPLNL</sequence>
<organism evidence="1 2">
    <name type="scientific">Entotheonella factor</name>
    <dbReference type="NCBI Taxonomy" id="1429438"/>
    <lineage>
        <taxon>Bacteria</taxon>
        <taxon>Pseudomonadati</taxon>
        <taxon>Nitrospinota/Tectimicrobiota group</taxon>
        <taxon>Candidatus Tectimicrobiota</taxon>
        <taxon>Candidatus Entotheonellia</taxon>
        <taxon>Candidatus Entotheonellales</taxon>
        <taxon>Candidatus Entotheonellaceae</taxon>
        <taxon>Candidatus Entotheonella</taxon>
    </lineage>
</organism>
<proteinExistence type="predicted"/>
<reference evidence="1 2" key="1">
    <citation type="journal article" date="2014" name="Nature">
        <title>An environmental bacterial taxon with a large and distinct metabolic repertoire.</title>
        <authorList>
            <person name="Wilson M.C."/>
            <person name="Mori T."/>
            <person name="Ruckert C."/>
            <person name="Uria A.R."/>
            <person name="Helf M.J."/>
            <person name="Takada K."/>
            <person name="Gernert C."/>
            <person name="Steffens U.A."/>
            <person name="Heycke N."/>
            <person name="Schmitt S."/>
            <person name="Rinke C."/>
            <person name="Helfrich E.J."/>
            <person name="Brachmann A.O."/>
            <person name="Gurgui C."/>
            <person name="Wakimoto T."/>
            <person name="Kracht M."/>
            <person name="Crusemann M."/>
            <person name="Hentschel U."/>
            <person name="Abe I."/>
            <person name="Matsunaga S."/>
            <person name="Kalinowski J."/>
            <person name="Takeyama H."/>
            <person name="Piel J."/>
        </authorList>
    </citation>
    <scope>NUCLEOTIDE SEQUENCE [LARGE SCALE GENOMIC DNA]</scope>
    <source>
        <strain evidence="2">TSY1</strain>
    </source>
</reference>
<evidence type="ECO:0000313" key="2">
    <source>
        <dbReference type="Proteomes" id="UP000019141"/>
    </source>
</evidence>